<evidence type="ECO:0000256" key="1">
    <source>
        <dbReference type="ARBA" id="ARBA00004496"/>
    </source>
</evidence>
<dbReference type="GO" id="GO:0006417">
    <property type="term" value="P:regulation of translation"/>
    <property type="evidence" value="ECO:0007669"/>
    <property type="project" value="UniProtKB-KW"/>
</dbReference>
<dbReference type="EMBL" id="CACVBM020001118">
    <property type="protein sequence ID" value="CAA7032106.1"/>
    <property type="molecule type" value="Genomic_DNA"/>
</dbReference>
<feature type="domain" description="PUM-HD" evidence="7">
    <location>
        <begin position="1"/>
        <end position="99"/>
    </location>
</feature>
<keyword evidence="2" id="KW-0963">Cytoplasm</keyword>
<evidence type="ECO:0000313" key="9">
    <source>
        <dbReference type="Proteomes" id="UP000467841"/>
    </source>
</evidence>
<dbReference type="PROSITE" id="PS50303">
    <property type="entry name" value="PUM_HD"/>
    <property type="match status" value="1"/>
</dbReference>
<organism evidence="8 9">
    <name type="scientific">Microthlaspi erraticum</name>
    <dbReference type="NCBI Taxonomy" id="1685480"/>
    <lineage>
        <taxon>Eukaryota</taxon>
        <taxon>Viridiplantae</taxon>
        <taxon>Streptophyta</taxon>
        <taxon>Embryophyta</taxon>
        <taxon>Tracheophyta</taxon>
        <taxon>Spermatophyta</taxon>
        <taxon>Magnoliopsida</taxon>
        <taxon>eudicotyledons</taxon>
        <taxon>Gunneridae</taxon>
        <taxon>Pentapetalae</taxon>
        <taxon>rosids</taxon>
        <taxon>malvids</taxon>
        <taxon>Brassicales</taxon>
        <taxon>Brassicaceae</taxon>
        <taxon>Coluteocarpeae</taxon>
        <taxon>Microthlaspi</taxon>
    </lineage>
</organism>
<dbReference type="Gene3D" id="1.25.10.10">
    <property type="entry name" value="Leucine-rich Repeat Variant"/>
    <property type="match status" value="1"/>
</dbReference>
<evidence type="ECO:0000259" key="7">
    <source>
        <dbReference type="PROSITE" id="PS50303"/>
    </source>
</evidence>
<keyword evidence="4" id="KW-0810">Translation regulation</keyword>
<comment type="caution">
    <text evidence="8">The sequence shown here is derived from an EMBL/GenBank/DDBJ whole genome shotgun (WGS) entry which is preliminary data.</text>
</comment>
<sequence>MLLTWSHNALCLSNDASGNFVVQHVLKLYDLRCTHNVGVNLRGHCFELSFKKYGSYIVEKLLEAEGRWELWLGSFWSATGDRLMRLARNEFGSFVVSRH</sequence>
<keyword evidence="3" id="KW-0677">Repeat</keyword>
<dbReference type="Pfam" id="PF00806">
    <property type="entry name" value="PUF"/>
    <property type="match status" value="2"/>
</dbReference>
<name>A0A6D2J429_9BRAS</name>
<evidence type="ECO:0000313" key="8">
    <source>
        <dbReference type="EMBL" id="CAA7032106.1"/>
    </source>
</evidence>
<comment type="subcellular location">
    <subcellularLocation>
        <location evidence="1">Cytoplasm</location>
    </subcellularLocation>
</comment>
<proteinExistence type="predicted"/>
<dbReference type="AlphaFoldDB" id="A0A6D2J429"/>
<dbReference type="PANTHER" id="PTHR12537">
    <property type="entry name" value="RNA BINDING PROTEIN PUMILIO-RELATED"/>
    <property type="match status" value="1"/>
</dbReference>
<gene>
    <name evidence="8" type="ORF">MERR_LOCUS19341</name>
</gene>
<evidence type="ECO:0000256" key="5">
    <source>
        <dbReference type="ARBA" id="ARBA00022884"/>
    </source>
</evidence>
<dbReference type="GO" id="GO:0005737">
    <property type="term" value="C:cytoplasm"/>
    <property type="evidence" value="ECO:0007669"/>
    <property type="project" value="UniProtKB-SubCell"/>
</dbReference>
<feature type="repeat" description="Pumilio" evidence="6">
    <location>
        <begin position="40"/>
        <end position="85"/>
    </location>
</feature>
<dbReference type="OrthoDB" id="668540at2759"/>
<dbReference type="SUPFAM" id="SSF48371">
    <property type="entry name" value="ARM repeat"/>
    <property type="match status" value="1"/>
</dbReference>
<dbReference type="InterPro" id="IPR001313">
    <property type="entry name" value="Pumilio_RNA-bd_rpt"/>
</dbReference>
<accession>A0A6D2J429</accession>
<dbReference type="InterPro" id="IPR033133">
    <property type="entry name" value="PUM-HD"/>
</dbReference>
<dbReference type="InterPro" id="IPR011989">
    <property type="entry name" value="ARM-like"/>
</dbReference>
<evidence type="ECO:0000256" key="3">
    <source>
        <dbReference type="ARBA" id="ARBA00022737"/>
    </source>
</evidence>
<protein>
    <recommendedName>
        <fullName evidence="7">PUM-HD domain-containing protein</fullName>
    </recommendedName>
</protein>
<evidence type="ECO:0000256" key="2">
    <source>
        <dbReference type="ARBA" id="ARBA00022490"/>
    </source>
</evidence>
<reference evidence="8" key="1">
    <citation type="submission" date="2020-01" db="EMBL/GenBank/DDBJ databases">
        <authorList>
            <person name="Mishra B."/>
        </authorList>
    </citation>
    <scope>NUCLEOTIDE SEQUENCE [LARGE SCALE GENOMIC DNA]</scope>
</reference>
<dbReference type="Proteomes" id="UP000467841">
    <property type="component" value="Unassembled WGS sequence"/>
</dbReference>
<evidence type="ECO:0000256" key="4">
    <source>
        <dbReference type="ARBA" id="ARBA00022845"/>
    </source>
</evidence>
<evidence type="ECO:0000256" key="6">
    <source>
        <dbReference type="PROSITE-ProRule" id="PRU00317"/>
    </source>
</evidence>
<dbReference type="PANTHER" id="PTHR12537:SF166">
    <property type="entry name" value="PUMILIO HOMOLOG 18-RELATED"/>
    <property type="match status" value="1"/>
</dbReference>
<dbReference type="InterPro" id="IPR016024">
    <property type="entry name" value="ARM-type_fold"/>
</dbReference>
<keyword evidence="5" id="KW-0694">RNA-binding</keyword>
<dbReference type="PROSITE" id="PS50302">
    <property type="entry name" value="PUM"/>
    <property type="match status" value="1"/>
</dbReference>
<keyword evidence="9" id="KW-1185">Reference proteome</keyword>
<dbReference type="GO" id="GO:0003729">
    <property type="term" value="F:mRNA binding"/>
    <property type="evidence" value="ECO:0007669"/>
    <property type="project" value="TreeGrafter"/>
</dbReference>